<feature type="region of interest" description="Disordered" evidence="9">
    <location>
        <begin position="65"/>
        <end position="105"/>
    </location>
</feature>
<dbReference type="InterPro" id="IPR045144">
    <property type="entry name" value="TAF4"/>
</dbReference>
<name>A0A8H6WNP5_MYCCL</name>
<evidence type="ECO:0000256" key="1">
    <source>
        <dbReference type="ARBA" id="ARBA00004123"/>
    </source>
</evidence>
<protein>
    <recommendedName>
        <fullName evidence="3">Transcription initiation factor TFIID subunit 4</fullName>
    </recommendedName>
    <alternativeName>
        <fullName evidence="8">TBP-associated factor 4</fullName>
    </alternativeName>
</protein>
<feature type="compositionally biased region" description="Low complexity" evidence="9">
    <location>
        <begin position="20"/>
        <end position="33"/>
    </location>
</feature>
<dbReference type="GO" id="GO:0005669">
    <property type="term" value="C:transcription factor TFIID complex"/>
    <property type="evidence" value="ECO:0007669"/>
    <property type="project" value="InterPro"/>
</dbReference>
<evidence type="ECO:0000256" key="8">
    <source>
        <dbReference type="ARBA" id="ARBA00031747"/>
    </source>
</evidence>
<evidence type="ECO:0000313" key="11">
    <source>
        <dbReference type="EMBL" id="KAF7318954.1"/>
    </source>
</evidence>
<evidence type="ECO:0000313" key="12">
    <source>
        <dbReference type="Proteomes" id="UP000613580"/>
    </source>
</evidence>
<evidence type="ECO:0000259" key="10">
    <source>
        <dbReference type="Pfam" id="PF05236"/>
    </source>
</evidence>
<reference evidence="11" key="1">
    <citation type="submission" date="2020-05" db="EMBL/GenBank/DDBJ databases">
        <title>Mycena genomes resolve the evolution of fungal bioluminescence.</title>
        <authorList>
            <person name="Tsai I.J."/>
        </authorList>
    </citation>
    <scope>NUCLEOTIDE SEQUENCE</scope>
    <source>
        <strain evidence="11">110903Hualien_Pintung</strain>
    </source>
</reference>
<feature type="region of interest" description="Disordered" evidence="9">
    <location>
        <begin position="246"/>
        <end position="265"/>
    </location>
</feature>
<evidence type="ECO:0000256" key="3">
    <source>
        <dbReference type="ARBA" id="ARBA00017306"/>
    </source>
</evidence>
<dbReference type="GO" id="GO:0006367">
    <property type="term" value="P:transcription initiation at RNA polymerase II promoter"/>
    <property type="evidence" value="ECO:0007669"/>
    <property type="project" value="TreeGrafter"/>
</dbReference>
<accession>A0A8H6WNP5</accession>
<keyword evidence="5" id="KW-0804">Transcription</keyword>
<dbReference type="Pfam" id="PF05236">
    <property type="entry name" value="TAF4"/>
    <property type="match status" value="1"/>
</dbReference>
<dbReference type="InterPro" id="IPR007900">
    <property type="entry name" value="TAF4_C"/>
</dbReference>
<dbReference type="GO" id="GO:0003677">
    <property type="term" value="F:DNA binding"/>
    <property type="evidence" value="ECO:0007669"/>
    <property type="project" value="TreeGrafter"/>
</dbReference>
<organism evidence="11 12">
    <name type="scientific">Mycena chlorophos</name>
    <name type="common">Agaric fungus</name>
    <name type="synonym">Agaricus chlorophos</name>
    <dbReference type="NCBI Taxonomy" id="658473"/>
    <lineage>
        <taxon>Eukaryota</taxon>
        <taxon>Fungi</taxon>
        <taxon>Dikarya</taxon>
        <taxon>Basidiomycota</taxon>
        <taxon>Agaricomycotina</taxon>
        <taxon>Agaricomycetes</taxon>
        <taxon>Agaricomycetidae</taxon>
        <taxon>Agaricales</taxon>
        <taxon>Marasmiineae</taxon>
        <taxon>Mycenaceae</taxon>
        <taxon>Mycena</taxon>
    </lineage>
</organism>
<comment type="function">
    <text evidence="7">Functions as a component of the DNA-binding general transcription factor complex TFIID. Binding of TFIID to a promoter (with or without TATA element) is the initial step in pre-initiation complex (PIC) formation. TFIID plays a key role in the regulation of gene expression by RNA polymerase II through different activities such as transcription activator interaction, core promoter recognition and selectivity, TFIIA and TFIIB interaction, chromatin modification (histone acetylation by TAF1), facilitation of DNA opening and initiation of transcription.</text>
</comment>
<dbReference type="OrthoDB" id="21060at2759"/>
<dbReference type="PANTHER" id="PTHR15138">
    <property type="entry name" value="TRANSCRIPTION INITIATION FACTOR TFIID SUBUNIT 4"/>
    <property type="match status" value="1"/>
</dbReference>
<feature type="compositionally biased region" description="Low complexity" evidence="9">
    <location>
        <begin position="73"/>
        <end position="83"/>
    </location>
</feature>
<keyword evidence="4" id="KW-0805">Transcription regulation</keyword>
<keyword evidence="6" id="KW-0539">Nucleus</keyword>
<proteinExistence type="inferred from homology"/>
<evidence type="ECO:0000256" key="6">
    <source>
        <dbReference type="ARBA" id="ARBA00023242"/>
    </source>
</evidence>
<comment type="caution">
    <text evidence="11">The sequence shown here is derived from an EMBL/GenBank/DDBJ whole genome shotgun (WGS) entry which is preliminary data.</text>
</comment>
<sequence>MSLPGIDLDSLIPLDDNDTTTPAPVATTPTPVPSASQAAAAAAAYQQYQQYHQYYNGAQAAAVYGTPSPPPQQMQSTSQSQSMARQAITNSAAAATGGGSSSLDTSDVATLNDALGSAGVDLRAEEETLQRSHGAQSSYNNNVFEDRARKQPSRPHFDVAHLSAKMRDIAMHHKVVGSGIPEDCVNYLALALKARLQDLVEAMIHAAKYRTSAKFDKPASMEQALDKAIDAMLAGDDMQVDFPTEEEVWNDRKRRRKAGKSAEVQHQMTNQTANKAAGVPTRTWMTTTMPSKNKPPIPVPPPAATAPHESRPYPATGTAPATRSTDGKLVVSSKDAMFVILKERGHGGGRGAALGWT</sequence>
<keyword evidence="12" id="KW-1185">Reference proteome</keyword>
<feature type="region of interest" description="Disordered" evidence="9">
    <location>
        <begin position="288"/>
        <end position="327"/>
    </location>
</feature>
<evidence type="ECO:0000256" key="7">
    <source>
        <dbReference type="ARBA" id="ARBA00025346"/>
    </source>
</evidence>
<feature type="compositionally biased region" description="Pro residues" evidence="9">
    <location>
        <begin position="293"/>
        <end position="304"/>
    </location>
</feature>
<dbReference type="AlphaFoldDB" id="A0A8H6WNP5"/>
<dbReference type="GO" id="GO:0016251">
    <property type="term" value="F:RNA polymerase II general transcription initiation factor activity"/>
    <property type="evidence" value="ECO:0007669"/>
    <property type="project" value="TreeGrafter"/>
</dbReference>
<dbReference type="Proteomes" id="UP000613580">
    <property type="component" value="Unassembled WGS sequence"/>
</dbReference>
<evidence type="ECO:0000256" key="5">
    <source>
        <dbReference type="ARBA" id="ARBA00023163"/>
    </source>
</evidence>
<comment type="similarity">
    <text evidence="2">Belongs to the TAF4 family.</text>
</comment>
<dbReference type="EMBL" id="JACAZE010000003">
    <property type="protein sequence ID" value="KAF7318954.1"/>
    <property type="molecule type" value="Genomic_DNA"/>
</dbReference>
<evidence type="ECO:0000256" key="2">
    <source>
        <dbReference type="ARBA" id="ARBA00006178"/>
    </source>
</evidence>
<comment type="subcellular location">
    <subcellularLocation>
        <location evidence="1">Nucleus</location>
    </subcellularLocation>
</comment>
<feature type="region of interest" description="Disordered" evidence="9">
    <location>
        <begin position="1"/>
        <end position="33"/>
    </location>
</feature>
<gene>
    <name evidence="11" type="ORF">HMN09_00231200</name>
</gene>
<evidence type="ECO:0000256" key="4">
    <source>
        <dbReference type="ARBA" id="ARBA00023015"/>
    </source>
</evidence>
<evidence type="ECO:0000256" key="9">
    <source>
        <dbReference type="SAM" id="MobiDB-lite"/>
    </source>
</evidence>
<dbReference type="PANTHER" id="PTHR15138:SF14">
    <property type="entry name" value="TRANSCRIPTION INITIATION FACTOR TFIID SUBUNIT 4"/>
    <property type="match status" value="1"/>
</dbReference>
<feature type="domain" description="Transcription initiation factor TFIID component TAF4 C-terminal" evidence="10">
    <location>
        <begin position="111"/>
        <end position="213"/>
    </location>
</feature>